<accession>A0ABQ6JYX3</accession>
<organism evidence="1 2">
    <name type="scientific">Homoserinibacter gongjuensis</name>
    <dbReference type="NCBI Taxonomy" id="1162968"/>
    <lineage>
        <taxon>Bacteria</taxon>
        <taxon>Bacillati</taxon>
        <taxon>Actinomycetota</taxon>
        <taxon>Actinomycetes</taxon>
        <taxon>Micrococcales</taxon>
        <taxon>Microbacteriaceae</taxon>
        <taxon>Homoserinibacter</taxon>
    </lineage>
</organism>
<dbReference type="InterPro" id="IPR009057">
    <property type="entry name" value="Homeodomain-like_sf"/>
</dbReference>
<dbReference type="RefSeq" id="WP_284300589.1">
    <property type="nucleotide sequence ID" value="NZ_BSVA01000001.1"/>
</dbReference>
<keyword evidence="2" id="KW-1185">Reference proteome</keyword>
<evidence type="ECO:0008006" key="3">
    <source>
        <dbReference type="Google" id="ProtNLM"/>
    </source>
</evidence>
<gene>
    <name evidence="1" type="ORF">GCM10025869_25190</name>
</gene>
<dbReference type="SUPFAM" id="SSF46689">
    <property type="entry name" value="Homeodomain-like"/>
    <property type="match status" value="1"/>
</dbReference>
<comment type="caution">
    <text evidence="1">The sequence shown here is derived from an EMBL/GenBank/DDBJ whole genome shotgun (WGS) entry which is preliminary data.</text>
</comment>
<name>A0ABQ6JYX3_9MICO</name>
<dbReference type="EMBL" id="BSVA01000001">
    <property type="protein sequence ID" value="GMA91990.1"/>
    <property type="molecule type" value="Genomic_DNA"/>
</dbReference>
<dbReference type="Proteomes" id="UP001157069">
    <property type="component" value="Unassembled WGS sequence"/>
</dbReference>
<protein>
    <recommendedName>
        <fullName evidence="3">TetR family transcriptional regulator</fullName>
    </recommendedName>
</protein>
<dbReference type="Gene3D" id="1.10.357.10">
    <property type="entry name" value="Tetracycline Repressor, domain 2"/>
    <property type="match status" value="1"/>
</dbReference>
<evidence type="ECO:0000313" key="2">
    <source>
        <dbReference type="Proteomes" id="UP001157069"/>
    </source>
</evidence>
<reference evidence="2" key="1">
    <citation type="journal article" date="2019" name="Int. J. Syst. Evol. Microbiol.">
        <title>The Global Catalogue of Microorganisms (GCM) 10K type strain sequencing project: providing services to taxonomists for standard genome sequencing and annotation.</title>
        <authorList>
            <consortium name="The Broad Institute Genomics Platform"/>
            <consortium name="The Broad Institute Genome Sequencing Center for Infectious Disease"/>
            <person name="Wu L."/>
            <person name="Ma J."/>
        </authorList>
    </citation>
    <scope>NUCLEOTIDE SEQUENCE [LARGE SCALE GENOMIC DNA]</scope>
    <source>
        <strain evidence="2">NBRC 108755</strain>
    </source>
</reference>
<evidence type="ECO:0000313" key="1">
    <source>
        <dbReference type="EMBL" id="GMA91990.1"/>
    </source>
</evidence>
<proteinExistence type="predicted"/>
<sequence>MYTTPTHDDVLDAAAAIVVGDGADALGYARIAQHLDVTFDDVTTLYPLFEELLAALLTRETGDLVRIIADNVDRDPRGGLPSRIFGYALGAIYEHPVARALYLADPGGLERIMRAIDGVARVPDLTIHPELLPALQRAGMVRLDVDAEAIAAVVSVLGSGIAMSAPGQQLDAVASGLISMLERGVDADVTDTTPGKLVFARYAATLAVGAHRG</sequence>